<evidence type="ECO:0000313" key="1">
    <source>
        <dbReference type="EMBL" id="UUT34498.1"/>
    </source>
</evidence>
<evidence type="ECO:0000313" key="2">
    <source>
        <dbReference type="Proteomes" id="UP001054811"/>
    </source>
</evidence>
<keyword evidence="2" id="KW-1185">Reference proteome</keyword>
<accession>A0ABY5NH32</accession>
<gene>
    <name evidence="1" type="ORF">L2X98_28515</name>
</gene>
<protein>
    <submittedName>
        <fullName evidence="1">Uncharacterized protein</fullName>
    </submittedName>
</protein>
<dbReference type="RefSeq" id="WP_259611021.1">
    <property type="nucleotide sequence ID" value="NZ_CP091139.2"/>
</dbReference>
<name>A0ABY5NH32_9MICO</name>
<sequence>MTRNQLTQWALGRCFTPNARVRKEVEALFAGRERPVIGVHIRYTDRKVSLDRVFREAARLAARVPDAQFFLATDNHGVQEQFRSRFENVFVIDKELGDDDNSLHEHLVLDDPRREAENALIDMWALAQCDWLIHSRHSTFSVAAALIGGIAASRQRDIDRWNVRVVVKRWVQTWA</sequence>
<reference evidence="1" key="1">
    <citation type="submission" date="2022-01" db="EMBL/GenBank/DDBJ databases">
        <title>Microbacterium eymi and Microbacterium rhizovicinus sp. nov., isolated from the rhizospheric soil of Elymus tsukushiensis, a plant native to the Dokdo Islands, Republic of Korea.</title>
        <authorList>
            <person name="Hwang Y.J."/>
        </authorList>
    </citation>
    <scope>NUCLEOTIDE SEQUENCE</scope>
    <source>
        <strain evidence="1">KUDC0405</strain>
    </source>
</reference>
<dbReference type="InterPro" id="IPR008716">
    <property type="entry name" value="NodZ"/>
</dbReference>
<dbReference type="Pfam" id="PF05830">
    <property type="entry name" value="NodZ"/>
    <property type="match status" value="1"/>
</dbReference>
<dbReference type="Gene3D" id="3.40.50.11350">
    <property type="match status" value="1"/>
</dbReference>
<proteinExistence type="predicted"/>
<dbReference type="Proteomes" id="UP001054811">
    <property type="component" value="Chromosome"/>
</dbReference>
<dbReference type="PANTHER" id="PTHR13132:SF29">
    <property type="entry name" value="ALPHA-(1,6)-FUCOSYLTRANSFERASE"/>
    <property type="match status" value="1"/>
</dbReference>
<dbReference type="EMBL" id="CP091139">
    <property type="protein sequence ID" value="UUT34498.1"/>
    <property type="molecule type" value="Genomic_DNA"/>
</dbReference>
<organism evidence="1 2">
    <name type="scientific">Microbacterium elymi</name>
    <dbReference type="NCBI Taxonomy" id="2909587"/>
    <lineage>
        <taxon>Bacteria</taxon>
        <taxon>Bacillati</taxon>
        <taxon>Actinomycetota</taxon>
        <taxon>Actinomycetes</taxon>
        <taxon>Micrococcales</taxon>
        <taxon>Microbacteriaceae</taxon>
        <taxon>Microbacterium</taxon>
    </lineage>
</organism>
<dbReference type="PANTHER" id="PTHR13132">
    <property type="entry name" value="ALPHA- 1,6 -FUCOSYLTRANSFERASE"/>
    <property type="match status" value="1"/>
</dbReference>